<keyword evidence="1" id="KW-0677">Repeat</keyword>
<keyword evidence="2" id="KW-1015">Disulfide bond</keyword>
<comment type="caution">
    <text evidence="5">The sequence shown here is derived from an EMBL/GenBank/DDBJ whole genome shotgun (WGS) entry which is preliminary data.</text>
</comment>
<dbReference type="CDD" id="cd00041">
    <property type="entry name" value="CUB"/>
    <property type="match status" value="1"/>
</dbReference>
<proteinExistence type="predicted"/>
<dbReference type="InterPro" id="IPR035914">
    <property type="entry name" value="Sperma_CUB_dom_sf"/>
</dbReference>
<evidence type="ECO:0000256" key="1">
    <source>
        <dbReference type="ARBA" id="ARBA00022737"/>
    </source>
</evidence>
<dbReference type="PANTHER" id="PTHR24251">
    <property type="entry name" value="OVOCHYMASE-RELATED"/>
    <property type="match status" value="1"/>
</dbReference>
<organism evidence="5 6">
    <name type="scientific">Aromia moschata</name>
    <dbReference type="NCBI Taxonomy" id="1265417"/>
    <lineage>
        <taxon>Eukaryota</taxon>
        <taxon>Metazoa</taxon>
        <taxon>Ecdysozoa</taxon>
        <taxon>Arthropoda</taxon>
        <taxon>Hexapoda</taxon>
        <taxon>Insecta</taxon>
        <taxon>Pterygota</taxon>
        <taxon>Neoptera</taxon>
        <taxon>Endopterygota</taxon>
        <taxon>Coleoptera</taxon>
        <taxon>Polyphaga</taxon>
        <taxon>Cucujiformia</taxon>
        <taxon>Chrysomeloidea</taxon>
        <taxon>Cerambycidae</taxon>
        <taxon>Cerambycinae</taxon>
        <taxon>Callichromatini</taxon>
        <taxon>Aromia</taxon>
    </lineage>
</organism>
<evidence type="ECO:0000256" key="2">
    <source>
        <dbReference type="ARBA" id="ARBA00023157"/>
    </source>
</evidence>
<protein>
    <recommendedName>
        <fullName evidence="4">CUB domain-containing protein</fullName>
    </recommendedName>
</protein>
<evidence type="ECO:0000256" key="3">
    <source>
        <dbReference type="PROSITE-ProRule" id="PRU00059"/>
    </source>
</evidence>
<feature type="domain" description="CUB" evidence="4">
    <location>
        <begin position="38"/>
        <end position="157"/>
    </location>
</feature>
<dbReference type="PANTHER" id="PTHR24251:SF28">
    <property type="entry name" value="NEUROPILIN AND TOLLOID-LIKE, ISOFORM B"/>
    <property type="match status" value="1"/>
</dbReference>
<dbReference type="Gene3D" id="2.60.120.290">
    <property type="entry name" value="Spermadhesin, CUB domain"/>
    <property type="match status" value="1"/>
</dbReference>
<dbReference type="Proteomes" id="UP001162162">
    <property type="component" value="Unassembled WGS sequence"/>
</dbReference>
<keyword evidence="6" id="KW-1185">Reference proteome</keyword>
<evidence type="ECO:0000313" key="6">
    <source>
        <dbReference type="Proteomes" id="UP001162162"/>
    </source>
</evidence>
<dbReference type="AlphaFoldDB" id="A0AAV8XWJ6"/>
<dbReference type="SUPFAM" id="SSF49854">
    <property type="entry name" value="Spermadhesin, CUB domain"/>
    <property type="match status" value="1"/>
</dbReference>
<dbReference type="PROSITE" id="PS01180">
    <property type="entry name" value="CUB"/>
    <property type="match status" value="1"/>
</dbReference>
<accession>A0AAV8XWJ6</accession>
<comment type="caution">
    <text evidence="3">Lacks conserved residue(s) required for the propagation of feature annotation.</text>
</comment>
<dbReference type="InterPro" id="IPR000859">
    <property type="entry name" value="CUB_dom"/>
</dbReference>
<dbReference type="SMART" id="SM00042">
    <property type="entry name" value="CUB"/>
    <property type="match status" value="1"/>
</dbReference>
<evidence type="ECO:0000313" key="5">
    <source>
        <dbReference type="EMBL" id="KAJ8943063.1"/>
    </source>
</evidence>
<name>A0AAV8XWJ6_9CUCU</name>
<sequence>MQGDLLKALVQFVPNRELVAVASYCERGKPLTPELIPCYINLSDPYQGLLSKDDTPKEIIAFHNKYGAAIDCLWSITVPVGMKIYLQFAKFTLDKPNDCDNNFVQVFSNKTNLASQEKMFCGSIADTVTSKTEKMFVRFFSYSFNDKMNFEANYTAYRDTATKELQEIENIENGAEDIDI</sequence>
<evidence type="ECO:0000259" key="4">
    <source>
        <dbReference type="PROSITE" id="PS01180"/>
    </source>
</evidence>
<gene>
    <name evidence="5" type="ORF">NQ318_015318</name>
</gene>
<dbReference type="EMBL" id="JAPWTK010000303">
    <property type="protein sequence ID" value="KAJ8943063.1"/>
    <property type="molecule type" value="Genomic_DNA"/>
</dbReference>
<dbReference type="Pfam" id="PF00431">
    <property type="entry name" value="CUB"/>
    <property type="match status" value="1"/>
</dbReference>
<reference evidence="5" key="1">
    <citation type="journal article" date="2023" name="Insect Mol. Biol.">
        <title>Genome sequencing provides insights into the evolution of gene families encoding plant cell wall-degrading enzymes in longhorned beetles.</title>
        <authorList>
            <person name="Shin N.R."/>
            <person name="Okamura Y."/>
            <person name="Kirsch R."/>
            <person name="Pauchet Y."/>
        </authorList>
    </citation>
    <scope>NUCLEOTIDE SEQUENCE</scope>
    <source>
        <strain evidence="5">AMC_N1</strain>
    </source>
</reference>